<feature type="domain" description="No apical meristem-associated C-terminal" evidence="2">
    <location>
        <begin position="270"/>
        <end position="387"/>
    </location>
</feature>
<accession>A0A3B6SCN8</accession>
<feature type="region of interest" description="Disordered" evidence="1">
    <location>
        <begin position="1"/>
        <end position="94"/>
    </location>
</feature>
<evidence type="ECO:0000313" key="3">
    <source>
        <dbReference type="EnsemblPlants" id="TraesCS7B02G169400.1"/>
    </source>
</evidence>
<proteinExistence type="predicted"/>
<protein>
    <recommendedName>
        <fullName evidence="2">No apical meristem-associated C-terminal domain-containing protein</fullName>
    </recommendedName>
</protein>
<reference evidence="3" key="1">
    <citation type="submission" date="2018-08" db="EMBL/GenBank/DDBJ databases">
        <authorList>
            <person name="Rossello M."/>
        </authorList>
    </citation>
    <scope>NUCLEOTIDE SEQUENCE [LARGE SCALE GENOMIC DNA]</scope>
    <source>
        <strain evidence="3">cv. Chinese Spring</strain>
    </source>
</reference>
<dbReference type="InterPro" id="IPR029466">
    <property type="entry name" value="NAM-associated_C"/>
</dbReference>
<feature type="region of interest" description="Disordered" evidence="1">
    <location>
        <begin position="289"/>
        <end position="344"/>
    </location>
</feature>
<feature type="compositionally biased region" description="Basic and acidic residues" evidence="1">
    <location>
        <begin position="324"/>
        <end position="344"/>
    </location>
</feature>
<organism evidence="3">
    <name type="scientific">Triticum aestivum</name>
    <name type="common">Wheat</name>
    <dbReference type="NCBI Taxonomy" id="4565"/>
    <lineage>
        <taxon>Eukaryota</taxon>
        <taxon>Viridiplantae</taxon>
        <taxon>Streptophyta</taxon>
        <taxon>Embryophyta</taxon>
        <taxon>Tracheophyta</taxon>
        <taxon>Spermatophyta</taxon>
        <taxon>Magnoliopsida</taxon>
        <taxon>Liliopsida</taxon>
        <taxon>Poales</taxon>
        <taxon>Poaceae</taxon>
        <taxon>BOP clade</taxon>
        <taxon>Pooideae</taxon>
        <taxon>Triticodae</taxon>
        <taxon>Triticeae</taxon>
        <taxon>Triticinae</taxon>
        <taxon>Triticum</taxon>
    </lineage>
</organism>
<evidence type="ECO:0000313" key="4">
    <source>
        <dbReference type="Proteomes" id="UP000019116"/>
    </source>
</evidence>
<feature type="region of interest" description="Disordered" evidence="1">
    <location>
        <begin position="367"/>
        <end position="413"/>
    </location>
</feature>
<dbReference type="Gramene" id="TraesCS7B03G0457900.1">
    <property type="protein sequence ID" value="TraesCS7B03G0457900.1.CDS"/>
    <property type="gene ID" value="TraesCS7B03G0457900"/>
</dbReference>
<feature type="compositionally biased region" description="Pro residues" evidence="1">
    <location>
        <begin position="80"/>
        <end position="89"/>
    </location>
</feature>
<dbReference type="Gramene" id="TraesCAD_scaffold_087703_01G000200.1">
    <property type="protein sequence ID" value="TraesCAD_scaffold_087703_01G000200.1"/>
    <property type="gene ID" value="TraesCAD_scaffold_087703_01G000200"/>
</dbReference>
<feature type="compositionally biased region" description="Pro residues" evidence="1">
    <location>
        <begin position="1"/>
        <end position="16"/>
    </location>
</feature>
<dbReference type="PaxDb" id="4565-Traes_4AL_26ABBF35D.1"/>
<dbReference type="Gramene" id="TraesCLE_scaffold_035528_01G000100.1">
    <property type="protein sequence ID" value="TraesCLE_scaffold_035528_01G000100.1"/>
    <property type="gene ID" value="TraesCLE_scaffold_035528_01G000100"/>
</dbReference>
<dbReference type="STRING" id="4565.A0A3B6SCN8"/>
<dbReference type="Pfam" id="PF14303">
    <property type="entry name" value="NAM-associated"/>
    <property type="match status" value="1"/>
</dbReference>
<sequence length="413" mass="46237">MLPPPACRPGLAPPQPMATAPAAKPAKGRGGGKWAANHSRNPTDSSTRSVKASKAAAAARGDDSQPMRPVASSSSHTSIPQPPLPPPPTVEEDVAMPTATTSNMFDEMSQSLDDEAFMHATNVANDDYMYASQEYETQYDDGNLDVDDEGFVVKGRSVNNTTAEDVLICTAWKKICQDASVGSDQTVNTYWQRIKEYFDERNTSDHFHSSDSLRQRWSTINAECQKWSGCLSNVARMNPSGCGESDLKMIAQGLFRERNMKGEKKKRKGKAFTFHHCYKEIKDEEKWKTRETFESSKKNSAVLEDEEDVIEETSPTPRPAKKSYRPDGNKKAKGTEAENKDLKEGFDAIVMARKEYAEEKRILKLKEIEERSEAERRRAAAEERLAAAEERKVDLEEKKAAADERKMVEERTL</sequence>
<dbReference type="EnsemblPlants" id="TraesCS7B02G169400.1">
    <property type="protein sequence ID" value="TraesCS7B02G169400.1"/>
    <property type="gene ID" value="TraesCS7B02G169400"/>
</dbReference>
<feature type="compositionally biased region" description="Low complexity" evidence="1">
    <location>
        <begin position="45"/>
        <end position="59"/>
    </location>
</feature>
<dbReference type="Gramene" id="TraesROB_scaffold_177690_01G000100.1">
    <property type="protein sequence ID" value="TraesROB_scaffold_177690_01G000100.1"/>
    <property type="gene ID" value="TraesROB_scaffold_177690_01G000100"/>
</dbReference>
<dbReference type="PANTHER" id="PTHR45125">
    <property type="entry name" value="F21J9.4-RELATED"/>
    <property type="match status" value="1"/>
</dbReference>
<name>A0A3B6SCN8_WHEAT</name>
<dbReference type="SMR" id="A0A3B6SCN8"/>
<evidence type="ECO:0000256" key="1">
    <source>
        <dbReference type="SAM" id="MobiDB-lite"/>
    </source>
</evidence>
<dbReference type="PANTHER" id="PTHR45125:SF3">
    <property type="entry name" value="NO-APICAL-MERISTEM-ASSOCIATED CARBOXY-TERMINAL DOMAIN PROTEIN"/>
    <property type="match status" value="1"/>
</dbReference>
<reference evidence="3" key="2">
    <citation type="submission" date="2018-10" db="UniProtKB">
        <authorList>
            <consortium name="EnsemblPlants"/>
        </authorList>
    </citation>
    <scope>IDENTIFICATION</scope>
</reference>
<dbReference type="Gramene" id="TraesCS7B02G169400.1">
    <property type="protein sequence ID" value="TraesCS7B02G169400.1"/>
    <property type="gene ID" value="TraesCS7B02G169400"/>
</dbReference>
<dbReference type="AlphaFoldDB" id="A0A3B6SCN8"/>
<keyword evidence="4" id="KW-1185">Reference proteome</keyword>
<dbReference type="Gramene" id="TraesWEE_scaffold_074610_01G000200.1">
    <property type="protein sequence ID" value="TraesWEE_scaffold_074610_01G000200.1"/>
    <property type="gene ID" value="TraesWEE_scaffold_074610_01G000200"/>
</dbReference>
<evidence type="ECO:0000259" key="2">
    <source>
        <dbReference type="Pfam" id="PF14303"/>
    </source>
</evidence>
<dbReference type="OrthoDB" id="682568at2759"/>
<dbReference type="OMA" id="RPMATAQ"/>
<dbReference type="Proteomes" id="UP000019116">
    <property type="component" value="Chromosome 7B"/>
</dbReference>